<dbReference type="Gene3D" id="1.10.1040.10">
    <property type="entry name" value="N-(1-d-carboxylethyl)-l-norvaline Dehydrogenase, domain 2"/>
    <property type="match status" value="1"/>
</dbReference>
<dbReference type="GO" id="GO:0050661">
    <property type="term" value="F:NADP binding"/>
    <property type="evidence" value="ECO:0007669"/>
    <property type="project" value="InterPro"/>
</dbReference>
<dbReference type="InterPro" id="IPR006115">
    <property type="entry name" value="6PGDH_NADP-bd"/>
</dbReference>
<sequence length="294" mass="32320">MNNLGFIGFGEASFHIARGLSSNIDVYAFDINATHKDLGPIIGERAEQANVKLLPSLEELAQSCTIILSATSAKIALKIAQDCLPYIQPDHTYVDMNAASPMVKEEIEKILSEKNVSFVDVAVMGSVPAYGHKVPMLLSGSGASEFFTFGKALNMDFKVISDQPGGSSAIKMVRSIFMKGFTMLAIETLQAGIKYDIVDEIMESIGHTIDATEFKKLANNLITRTAIHSERRVAEMEEVLSTLERFQVDSTLSNATKEKLKQISEQHLAAYFDYRPPDDLMEVIKVLDGMEVST</sequence>
<dbReference type="Proteomes" id="UP001145050">
    <property type="component" value="Unassembled WGS sequence"/>
</dbReference>
<reference evidence="3" key="1">
    <citation type="submission" date="2022-06" db="EMBL/GenBank/DDBJ databases">
        <title>Aquibacillus sp. a new bacterium isolated from soil saline samples.</title>
        <authorList>
            <person name="Galisteo C."/>
            <person name="De La Haba R."/>
            <person name="Sanchez-Porro C."/>
            <person name="Ventosa A."/>
        </authorList>
    </citation>
    <scope>NUCLEOTIDE SEQUENCE</scope>
    <source>
        <strain evidence="3">3ASR75-11</strain>
    </source>
</reference>
<dbReference type="InterPro" id="IPR015814">
    <property type="entry name" value="Pgluconate_DH_NAD-bd_C"/>
</dbReference>
<gene>
    <name evidence="3" type="ORF">NC797_06835</name>
</gene>
<organism evidence="3 4">
    <name type="scientific">Terrihalobacillus insolitus</name>
    <dbReference type="NCBI Taxonomy" id="2950438"/>
    <lineage>
        <taxon>Bacteria</taxon>
        <taxon>Bacillati</taxon>
        <taxon>Bacillota</taxon>
        <taxon>Bacilli</taxon>
        <taxon>Bacillales</taxon>
        <taxon>Bacillaceae</taxon>
        <taxon>Terrihalobacillus</taxon>
    </lineage>
</organism>
<dbReference type="Pfam" id="PF09130">
    <property type="entry name" value="DUF1932"/>
    <property type="match status" value="1"/>
</dbReference>
<keyword evidence="4" id="KW-1185">Reference proteome</keyword>
<evidence type="ECO:0000259" key="2">
    <source>
        <dbReference type="Pfam" id="PF09130"/>
    </source>
</evidence>
<protein>
    <submittedName>
        <fullName evidence="3">DUF1932 domain-containing protein</fullName>
    </submittedName>
</protein>
<name>A0A9X4ALC3_9BACI</name>
<dbReference type="SUPFAM" id="SSF48179">
    <property type="entry name" value="6-phosphogluconate dehydrogenase C-terminal domain-like"/>
    <property type="match status" value="1"/>
</dbReference>
<dbReference type="EMBL" id="JAMQKB010000005">
    <property type="protein sequence ID" value="MDC3424222.1"/>
    <property type="molecule type" value="Genomic_DNA"/>
</dbReference>
<dbReference type="SUPFAM" id="SSF51735">
    <property type="entry name" value="NAD(P)-binding Rossmann-fold domains"/>
    <property type="match status" value="1"/>
</dbReference>
<evidence type="ECO:0000313" key="3">
    <source>
        <dbReference type="EMBL" id="MDC3424222.1"/>
    </source>
</evidence>
<dbReference type="Gene3D" id="3.40.50.720">
    <property type="entry name" value="NAD(P)-binding Rossmann-like Domain"/>
    <property type="match status" value="1"/>
</dbReference>
<feature type="domain" description="6-phosphogluconate dehydrogenase NADP-binding" evidence="1">
    <location>
        <begin position="4"/>
        <end position="129"/>
    </location>
</feature>
<proteinExistence type="predicted"/>
<accession>A0A9X4ALC3</accession>
<dbReference type="AlphaFoldDB" id="A0A9X4ALC3"/>
<dbReference type="InterPro" id="IPR008927">
    <property type="entry name" value="6-PGluconate_DH-like_C_sf"/>
</dbReference>
<dbReference type="InterPro" id="IPR013328">
    <property type="entry name" value="6PGD_dom2"/>
</dbReference>
<feature type="domain" description="Phosphogluconate dehydrogenase NAD-binding putative C-terminal" evidence="2">
    <location>
        <begin position="194"/>
        <end position="262"/>
    </location>
</feature>
<dbReference type="Pfam" id="PF03446">
    <property type="entry name" value="NAD_binding_2"/>
    <property type="match status" value="1"/>
</dbReference>
<comment type="caution">
    <text evidence="3">The sequence shown here is derived from an EMBL/GenBank/DDBJ whole genome shotgun (WGS) entry which is preliminary data.</text>
</comment>
<evidence type="ECO:0000313" key="4">
    <source>
        <dbReference type="Proteomes" id="UP001145050"/>
    </source>
</evidence>
<dbReference type="InterPro" id="IPR036291">
    <property type="entry name" value="NAD(P)-bd_dom_sf"/>
</dbReference>
<dbReference type="RefSeq" id="WP_272436026.1">
    <property type="nucleotide sequence ID" value="NZ_JAMQKB010000005.1"/>
</dbReference>
<evidence type="ECO:0000259" key="1">
    <source>
        <dbReference type="Pfam" id="PF03446"/>
    </source>
</evidence>